<keyword evidence="5" id="KW-0479">Metal-binding</keyword>
<dbReference type="Gene3D" id="3.40.630.10">
    <property type="entry name" value="Zn peptidases"/>
    <property type="match status" value="1"/>
</dbReference>
<dbReference type="AlphaFoldDB" id="S9UZW4"/>
<evidence type="ECO:0000313" key="9">
    <source>
        <dbReference type="EMBL" id="EPY20166.1"/>
    </source>
</evidence>
<dbReference type="GO" id="GO:0008777">
    <property type="term" value="F:acetylornithine deacetylase activity"/>
    <property type="evidence" value="ECO:0007669"/>
    <property type="project" value="TreeGrafter"/>
</dbReference>
<evidence type="ECO:0000256" key="7">
    <source>
        <dbReference type="ARBA" id="ARBA00022833"/>
    </source>
</evidence>
<keyword evidence="7" id="KW-0862">Zinc</keyword>
<dbReference type="InterPro" id="IPR050072">
    <property type="entry name" value="Peptidase_M20A"/>
</dbReference>
<dbReference type="OrthoDB" id="3064516at2759"/>
<dbReference type="GO" id="GO:0005737">
    <property type="term" value="C:cytoplasm"/>
    <property type="evidence" value="ECO:0007669"/>
    <property type="project" value="UniProtKB-SubCell"/>
</dbReference>
<accession>S9UZW4</accession>
<keyword evidence="10" id="KW-1185">Reference proteome</keyword>
<keyword evidence="3" id="KW-0055">Arginine biosynthesis</keyword>
<dbReference type="CDD" id="cd03894">
    <property type="entry name" value="M20_ArgE"/>
    <property type="match status" value="1"/>
</dbReference>
<comment type="caution">
    <text evidence="9">The sequence shown here is derived from an EMBL/GenBank/DDBJ whole genome shotgun (WGS) entry which is preliminary data.</text>
</comment>
<keyword evidence="6" id="KW-0378">Hydrolase</keyword>
<gene>
    <name evidence="9" type="ORF">STCU_09126</name>
</gene>
<dbReference type="Pfam" id="PF07687">
    <property type="entry name" value="M20_dimer"/>
    <property type="match status" value="1"/>
</dbReference>
<sequence length="422" mass="46152">MTTSYPTNYREWLEKLVGFNTISSRSNLPLVHYVRDYLASVGVAAVLVPGEGAERDTHANLWVTLPPTAPPPSAARPLAPVWCSGGLILSGHTDVVPVAGQAWTTDPFRLTYREADRCYYGRGTADMKGFLAVVLALTPTFLAMPRRAPIHYAFSYNEEIGCLGVPYLIRYLQKVEVNGKPFTADGCLVGEPTGMKVNIGNKGICMWEVKVRGKPIHSSRAMLGTSCNAIDYAAQLVMKIKELAIAIRDHGHHDERYECPFACVTTGLISGGNAVNTVPEHCSFSFSIRILKREEALQLEKDLQAYVEATVLPEMRREFADATVDIIRGPNFPAFNGDEKAPFTQQAMHLCHVQKTGTTSGGTEAGFFQETLNIPTVISGPGEGRYIHLADERVSVALMDQCMQMVKDLATLLTSAGKQGNL</sequence>
<dbReference type="GO" id="GO:0006526">
    <property type="term" value="P:L-arginine biosynthetic process"/>
    <property type="evidence" value="ECO:0007669"/>
    <property type="project" value="UniProtKB-KW"/>
</dbReference>
<name>S9UZW4_9TRYP</name>
<organism evidence="9 10">
    <name type="scientific">Strigomonas culicis</name>
    <dbReference type="NCBI Taxonomy" id="28005"/>
    <lineage>
        <taxon>Eukaryota</taxon>
        <taxon>Discoba</taxon>
        <taxon>Euglenozoa</taxon>
        <taxon>Kinetoplastea</taxon>
        <taxon>Metakinetoplastina</taxon>
        <taxon>Trypanosomatida</taxon>
        <taxon>Trypanosomatidae</taxon>
        <taxon>Strigomonadinae</taxon>
        <taxon>Strigomonas</taxon>
    </lineage>
</organism>
<dbReference type="Proteomes" id="UP000015354">
    <property type="component" value="Unassembled WGS sequence"/>
</dbReference>
<comment type="subcellular location">
    <subcellularLocation>
        <location evidence="1">Cytoplasm</location>
    </subcellularLocation>
</comment>
<dbReference type="Gene3D" id="3.30.70.360">
    <property type="match status" value="1"/>
</dbReference>
<evidence type="ECO:0000256" key="1">
    <source>
        <dbReference type="ARBA" id="ARBA00004496"/>
    </source>
</evidence>
<evidence type="ECO:0000256" key="2">
    <source>
        <dbReference type="ARBA" id="ARBA00022490"/>
    </source>
</evidence>
<dbReference type="InterPro" id="IPR036264">
    <property type="entry name" value="Bact_exopeptidase_dim_dom"/>
</dbReference>
<dbReference type="Pfam" id="PF01546">
    <property type="entry name" value="Peptidase_M20"/>
    <property type="match status" value="1"/>
</dbReference>
<dbReference type="PANTHER" id="PTHR43808">
    <property type="entry name" value="ACETYLORNITHINE DEACETYLASE"/>
    <property type="match status" value="1"/>
</dbReference>
<dbReference type="FunFam" id="3.30.70.360:FF:000003">
    <property type="entry name" value="Acetylornithine deacetylase"/>
    <property type="match status" value="1"/>
</dbReference>
<protein>
    <submittedName>
        <fullName evidence="9">Acetylornithine deacetylase</fullName>
    </submittedName>
</protein>
<dbReference type="InterPro" id="IPR002933">
    <property type="entry name" value="Peptidase_M20"/>
</dbReference>
<evidence type="ECO:0000259" key="8">
    <source>
        <dbReference type="Pfam" id="PF07687"/>
    </source>
</evidence>
<dbReference type="InterPro" id="IPR011650">
    <property type="entry name" value="Peptidase_M20_dimer"/>
</dbReference>
<dbReference type="SUPFAM" id="SSF53187">
    <property type="entry name" value="Zn-dependent exopeptidases"/>
    <property type="match status" value="1"/>
</dbReference>
<feature type="domain" description="Peptidase M20 dimerisation" evidence="8">
    <location>
        <begin position="199"/>
        <end position="310"/>
    </location>
</feature>
<dbReference type="SUPFAM" id="SSF55031">
    <property type="entry name" value="Bacterial exopeptidase dimerisation domain"/>
    <property type="match status" value="1"/>
</dbReference>
<reference evidence="9 10" key="1">
    <citation type="journal article" date="2013" name="PLoS ONE">
        <title>Predicting the Proteins of Angomonas deanei, Strigomonas culicis and Their Respective Endosymbionts Reveals New Aspects of the Trypanosomatidae Family.</title>
        <authorList>
            <person name="Motta M.C."/>
            <person name="Martins A.C."/>
            <person name="de Souza S.S."/>
            <person name="Catta-Preta C.M."/>
            <person name="Silva R."/>
            <person name="Klein C.C."/>
            <person name="de Almeida L.G."/>
            <person name="de Lima Cunha O."/>
            <person name="Ciapina L.P."/>
            <person name="Brocchi M."/>
            <person name="Colabardini A.C."/>
            <person name="de Araujo Lima B."/>
            <person name="Machado C.R."/>
            <person name="de Almeida Soares C.M."/>
            <person name="Probst C.M."/>
            <person name="de Menezes C.B."/>
            <person name="Thompson C.E."/>
            <person name="Bartholomeu D.C."/>
            <person name="Gradia D.F."/>
            <person name="Pavoni D.P."/>
            <person name="Grisard E.C."/>
            <person name="Fantinatti-Garboggini F."/>
            <person name="Marchini F.K."/>
            <person name="Rodrigues-Luiz G.F."/>
            <person name="Wagner G."/>
            <person name="Goldman G.H."/>
            <person name="Fietto J.L."/>
            <person name="Elias M.C."/>
            <person name="Goldman M.H."/>
            <person name="Sagot M.F."/>
            <person name="Pereira M."/>
            <person name="Stoco P.H."/>
            <person name="de Mendonca-Neto R.P."/>
            <person name="Teixeira S.M."/>
            <person name="Maciel T.E."/>
            <person name="de Oliveira Mendes T.A."/>
            <person name="Urmenyi T.P."/>
            <person name="de Souza W."/>
            <person name="Schenkman S."/>
            <person name="de Vasconcelos A.T."/>
        </authorList>
    </citation>
    <scope>NUCLEOTIDE SEQUENCE [LARGE SCALE GENOMIC DNA]</scope>
</reference>
<evidence type="ECO:0000256" key="5">
    <source>
        <dbReference type="ARBA" id="ARBA00022723"/>
    </source>
</evidence>
<keyword evidence="4" id="KW-0028">Amino-acid biosynthesis</keyword>
<dbReference type="EMBL" id="ATMH01009126">
    <property type="protein sequence ID" value="EPY20166.1"/>
    <property type="molecule type" value="Genomic_DNA"/>
</dbReference>
<keyword evidence="2" id="KW-0963">Cytoplasm</keyword>
<evidence type="ECO:0000313" key="10">
    <source>
        <dbReference type="Proteomes" id="UP000015354"/>
    </source>
</evidence>
<dbReference type="PANTHER" id="PTHR43808:SF31">
    <property type="entry name" value="N-ACETYL-L-CITRULLINE DEACETYLASE"/>
    <property type="match status" value="1"/>
</dbReference>
<dbReference type="GO" id="GO:0046872">
    <property type="term" value="F:metal ion binding"/>
    <property type="evidence" value="ECO:0007669"/>
    <property type="project" value="UniProtKB-KW"/>
</dbReference>
<evidence type="ECO:0000256" key="6">
    <source>
        <dbReference type="ARBA" id="ARBA00022801"/>
    </source>
</evidence>
<proteinExistence type="predicted"/>
<evidence type="ECO:0000256" key="4">
    <source>
        <dbReference type="ARBA" id="ARBA00022605"/>
    </source>
</evidence>
<evidence type="ECO:0000256" key="3">
    <source>
        <dbReference type="ARBA" id="ARBA00022571"/>
    </source>
</evidence>